<protein>
    <submittedName>
        <fullName evidence="2">Uncharacterized protein</fullName>
    </submittedName>
</protein>
<dbReference type="AlphaFoldDB" id="A0A3N4N621"/>
<feature type="compositionally biased region" description="Polar residues" evidence="1">
    <location>
        <begin position="169"/>
        <end position="182"/>
    </location>
</feature>
<dbReference type="RefSeq" id="WP_120514354.1">
    <property type="nucleotide sequence ID" value="NZ_QXZY01000001.1"/>
</dbReference>
<gene>
    <name evidence="2" type="ORF">EG028_01970</name>
</gene>
<evidence type="ECO:0000256" key="1">
    <source>
        <dbReference type="SAM" id="MobiDB-lite"/>
    </source>
</evidence>
<sequence length="195" mass="22218">MKNKQLPLQDKLELFRAIHQKRNNEIGGKHLGSRPHLKATRKFYGQVLREYGKSPSMEDQMILESIRDGRKSINSKLDPNWLKRNTKAFVRWTGRQLQKAGKAVFQRGKEFNDGHPNYQKANVVRFKGPQMTKIMDLPGIRASQTEVGKKLIAGGNQNVVPRKKPAATVQLNRSVARSTSRQIKQDTPRNGMSMS</sequence>
<dbReference type="EMBL" id="RMBX01000001">
    <property type="protein sequence ID" value="RPD43083.1"/>
    <property type="molecule type" value="Genomic_DNA"/>
</dbReference>
<reference evidence="3" key="1">
    <citation type="submission" date="2018-11" db="EMBL/GenBank/DDBJ databases">
        <title>Chitinophaga lutea sp.nov., isolate from arsenic contaminated soil.</title>
        <authorList>
            <person name="Zong Y."/>
        </authorList>
    </citation>
    <scope>NUCLEOTIDE SEQUENCE [LARGE SCALE GENOMIC DNA]</scope>
    <source>
        <strain evidence="3">YLT18</strain>
    </source>
</reference>
<proteinExistence type="predicted"/>
<evidence type="ECO:0000313" key="3">
    <source>
        <dbReference type="Proteomes" id="UP000279089"/>
    </source>
</evidence>
<evidence type="ECO:0000313" key="2">
    <source>
        <dbReference type="EMBL" id="RPD43083.1"/>
    </source>
</evidence>
<keyword evidence="3" id="KW-1185">Reference proteome</keyword>
<comment type="caution">
    <text evidence="2">The sequence shown here is derived from an EMBL/GenBank/DDBJ whole genome shotgun (WGS) entry which is preliminary data.</text>
</comment>
<feature type="region of interest" description="Disordered" evidence="1">
    <location>
        <begin position="169"/>
        <end position="195"/>
    </location>
</feature>
<dbReference type="Proteomes" id="UP000279089">
    <property type="component" value="Unassembled WGS sequence"/>
</dbReference>
<name>A0A3N4N621_9BACT</name>
<organism evidence="2 3">
    <name type="scientific">Chitinophaga barathri</name>
    <dbReference type="NCBI Taxonomy" id="1647451"/>
    <lineage>
        <taxon>Bacteria</taxon>
        <taxon>Pseudomonadati</taxon>
        <taxon>Bacteroidota</taxon>
        <taxon>Chitinophagia</taxon>
        <taxon>Chitinophagales</taxon>
        <taxon>Chitinophagaceae</taxon>
        <taxon>Chitinophaga</taxon>
    </lineage>
</organism>
<accession>A0A3N4N621</accession>